<dbReference type="AlphaFoldDB" id="A0AAW1VIR0"/>
<evidence type="ECO:0000256" key="2">
    <source>
        <dbReference type="SAM" id="Phobius"/>
    </source>
</evidence>
<sequence>MINKAIDLIPRIVPRSLLRNDRTDGSRTAESTSKTSPAGTYNKPLVLSFYGTTLSSKRNKNEAPRSHCGIQDQVHEQSLLKLFDERLARAGEPVTFNGLRFIEKKGRNLSRVYFLVRIVISIVSMVTEDVDVEFVRPSEKILFLNNSTHAVLACVFLMIVIFGRIR</sequence>
<evidence type="ECO:0000256" key="1">
    <source>
        <dbReference type="SAM" id="MobiDB-lite"/>
    </source>
</evidence>
<proteinExistence type="predicted"/>
<keyword evidence="2" id="KW-0812">Transmembrane</keyword>
<name>A0AAW1VIR0_9CUCU</name>
<feature type="transmembrane region" description="Helical" evidence="2">
    <location>
        <begin position="109"/>
        <end position="127"/>
    </location>
</feature>
<feature type="region of interest" description="Disordered" evidence="1">
    <location>
        <begin position="19"/>
        <end position="40"/>
    </location>
</feature>
<dbReference type="Proteomes" id="UP001431783">
    <property type="component" value="Unassembled WGS sequence"/>
</dbReference>
<organism evidence="3 4">
    <name type="scientific">Henosepilachna vigintioctopunctata</name>
    <dbReference type="NCBI Taxonomy" id="420089"/>
    <lineage>
        <taxon>Eukaryota</taxon>
        <taxon>Metazoa</taxon>
        <taxon>Ecdysozoa</taxon>
        <taxon>Arthropoda</taxon>
        <taxon>Hexapoda</taxon>
        <taxon>Insecta</taxon>
        <taxon>Pterygota</taxon>
        <taxon>Neoptera</taxon>
        <taxon>Endopterygota</taxon>
        <taxon>Coleoptera</taxon>
        <taxon>Polyphaga</taxon>
        <taxon>Cucujiformia</taxon>
        <taxon>Coccinelloidea</taxon>
        <taxon>Coccinellidae</taxon>
        <taxon>Epilachninae</taxon>
        <taxon>Epilachnini</taxon>
        <taxon>Henosepilachna</taxon>
    </lineage>
</organism>
<gene>
    <name evidence="3" type="ORF">WA026_019775</name>
</gene>
<protein>
    <submittedName>
        <fullName evidence="3">Uncharacterized protein</fullName>
    </submittedName>
</protein>
<keyword evidence="2" id="KW-0472">Membrane</keyword>
<comment type="caution">
    <text evidence="3">The sequence shown here is derived from an EMBL/GenBank/DDBJ whole genome shotgun (WGS) entry which is preliminary data.</text>
</comment>
<feature type="transmembrane region" description="Helical" evidence="2">
    <location>
        <begin position="147"/>
        <end position="165"/>
    </location>
</feature>
<evidence type="ECO:0000313" key="3">
    <source>
        <dbReference type="EMBL" id="KAK9892319.1"/>
    </source>
</evidence>
<keyword evidence="2" id="KW-1133">Transmembrane helix</keyword>
<feature type="compositionally biased region" description="Polar residues" evidence="1">
    <location>
        <begin position="28"/>
        <end position="39"/>
    </location>
</feature>
<dbReference type="EMBL" id="JARQZJ010000134">
    <property type="protein sequence ID" value="KAK9892319.1"/>
    <property type="molecule type" value="Genomic_DNA"/>
</dbReference>
<keyword evidence="4" id="KW-1185">Reference proteome</keyword>
<accession>A0AAW1VIR0</accession>
<evidence type="ECO:0000313" key="4">
    <source>
        <dbReference type="Proteomes" id="UP001431783"/>
    </source>
</evidence>
<reference evidence="3 4" key="1">
    <citation type="submission" date="2023-03" db="EMBL/GenBank/DDBJ databases">
        <title>Genome insight into feeding habits of ladybird beetles.</title>
        <authorList>
            <person name="Li H.-S."/>
            <person name="Huang Y.-H."/>
            <person name="Pang H."/>
        </authorList>
    </citation>
    <scope>NUCLEOTIDE SEQUENCE [LARGE SCALE GENOMIC DNA]</scope>
    <source>
        <strain evidence="3">SYSU_2023b</strain>
        <tissue evidence="3">Whole body</tissue>
    </source>
</reference>